<dbReference type="InterPro" id="IPR018466">
    <property type="entry name" value="Kre9/Knh1-like_N"/>
</dbReference>
<dbReference type="Proteomes" id="UP001447188">
    <property type="component" value="Unassembled WGS sequence"/>
</dbReference>
<reference evidence="5 6" key="1">
    <citation type="submission" date="2024-02" db="EMBL/GenBank/DDBJ databases">
        <title>Discinaceae phylogenomics.</title>
        <authorList>
            <person name="Dirks A.C."/>
            <person name="James T.Y."/>
        </authorList>
    </citation>
    <scope>NUCLEOTIDE SEQUENCE [LARGE SCALE GENOMIC DNA]</scope>
    <source>
        <strain evidence="5 6">ACD0624</strain>
    </source>
</reference>
<keyword evidence="1 3" id="KW-0732">Signal</keyword>
<evidence type="ECO:0000256" key="3">
    <source>
        <dbReference type="SAM" id="SignalP"/>
    </source>
</evidence>
<feature type="domain" description="Yeast cell wall synthesis Kre9/Knh1-like N-terminal" evidence="4">
    <location>
        <begin position="28"/>
        <end position="110"/>
    </location>
</feature>
<dbReference type="PANTHER" id="PTHR40633">
    <property type="entry name" value="MATRIX PROTEIN, PUTATIVE (AFU_ORTHOLOGUE AFUA_8G05410)-RELATED"/>
    <property type="match status" value="1"/>
</dbReference>
<feature type="region of interest" description="Disordered" evidence="2">
    <location>
        <begin position="185"/>
        <end position="204"/>
    </location>
</feature>
<gene>
    <name evidence="5" type="ORF">Q9L58_006196</name>
</gene>
<keyword evidence="6" id="KW-1185">Reference proteome</keyword>
<accession>A0ABR3GFU4</accession>
<dbReference type="EMBL" id="JBBBZM010000083">
    <property type="protein sequence ID" value="KAL0634836.1"/>
    <property type="molecule type" value="Genomic_DNA"/>
</dbReference>
<dbReference type="PANTHER" id="PTHR40633:SF1">
    <property type="entry name" value="GPI ANCHORED SERINE-THREONINE RICH PROTEIN (AFU_ORTHOLOGUE AFUA_1G03630)"/>
    <property type="match status" value="1"/>
</dbReference>
<feature type="compositionally biased region" description="Low complexity" evidence="2">
    <location>
        <begin position="187"/>
        <end position="204"/>
    </location>
</feature>
<evidence type="ECO:0000256" key="2">
    <source>
        <dbReference type="SAM" id="MobiDB-lite"/>
    </source>
</evidence>
<evidence type="ECO:0000313" key="5">
    <source>
        <dbReference type="EMBL" id="KAL0634836.1"/>
    </source>
</evidence>
<evidence type="ECO:0000256" key="1">
    <source>
        <dbReference type="ARBA" id="ARBA00022729"/>
    </source>
</evidence>
<proteinExistence type="predicted"/>
<feature type="chain" id="PRO_5047404289" description="Yeast cell wall synthesis Kre9/Knh1-like N-terminal domain-containing protein" evidence="3">
    <location>
        <begin position="21"/>
        <end position="233"/>
    </location>
</feature>
<organism evidence="5 6">
    <name type="scientific">Discina gigas</name>
    <dbReference type="NCBI Taxonomy" id="1032678"/>
    <lineage>
        <taxon>Eukaryota</taxon>
        <taxon>Fungi</taxon>
        <taxon>Dikarya</taxon>
        <taxon>Ascomycota</taxon>
        <taxon>Pezizomycotina</taxon>
        <taxon>Pezizomycetes</taxon>
        <taxon>Pezizales</taxon>
        <taxon>Discinaceae</taxon>
        <taxon>Discina</taxon>
    </lineage>
</organism>
<sequence length="233" mass="23598">MRFITSTFFAVAALAGLVMAGENPIIYPDGSSKIVAGTPFVITWTPTTVGTTITLTLRQGASDNLDDVKVIVAGTENDGTYEWTPEKTLPAGANYAIMITDSKGNVNYTPLIAIQSDVAPSVKSSTSAKASSTASASSSSKASASATTELSSTITSSAASTHGYTNTTLITSSISSYANATSTGNLTRSSTHSSSTPTSTDETAATATGAASSLLKSPLALVVCVLGAVLYLN</sequence>
<dbReference type="Pfam" id="PF10342">
    <property type="entry name" value="Kre9_KNH"/>
    <property type="match status" value="1"/>
</dbReference>
<comment type="caution">
    <text evidence="5">The sequence shown here is derived from an EMBL/GenBank/DDBJ whole genome shotgun (WGS) entry which is preliminary data.</text>
</comment>
<name>A0ABR3GFU4_9PEZI</name>
<evidence type="ECO:0000259" key="4">
    <source>
        <dbReference type="Pfam" id="PF10342"/>
    </source>
</evidence>
<evidence type="ECO:0000313" key="6">
    <source>
        <dbReference type="Proteomes" id="UP001447188"/>
    </source>
</evidence>
<feature type="signal peptide" evidence="3">
    <location>
        <begin position="1"/>
        <end position="20"/>
    </location>
</feature>
<protein>
    <recommendedName>
        <fullName evidence="4">Yeast cell wall synthesis Kre9/Knh1-like N-terminal domain-containing protein</fullName>
    </recommendedName>
</protein>
<dbReference type="InterPro" id="IPR052982">
    <property type="entry name" value="SRP1/TIP1-like"/>
</dbReference>